<keyword evidence="1" id="KW-0472">Membrane</keyword>
<protein>
    <recommendedName>
        <fullName evidence="4">SGNH/GDSL hydrolase family protein</fullName>
    </recommendedName>
</protein>
<sequence length="310" mass="36497">MQKKFISYLFLFFIPVVLGYLAMEYATRSMDTSYKRNEQYLKESSKEIETLVLGSSHMRSAVNVGLLKGPAINLASGNQHHDTDFKLLKGMIERLPNLKTVVIEASYSHFEYPHNGKNWWKHSYFLKYYDINTFERPTYFKDRLVYRANAPLLSERLYNYYLTKDTPAAFTAFGFNTNNYFGRFKTLNYNEDSIAVSNFRINTVPNLKVFSTNTSLFYELLEYCKEKNLNFIICTTPTYKTYLPKRNEAILKRRDSIFREIQSRFSDIQFLEKEADTINYNVRDYWNQSHLNPDGATKFTAALQQVLNDL</sequence>
<evidence type="ECO:0000313" key="3">
    <source>
        <dbReference type="Proteomes" id="UP001596415"/>
    </source>
</evidence>
<proteinExistence type="predicted"/>
<keyword evidence="1" id="KW-0812">Transmembrane</keyword>
<evidence type="ECO:0000256" key="1">
    <source>
        <dbReference type="SAM" id="Phobius"/>
    </source>
</evidence>
<evidence type="ECO:0000313" key="2">
    <source>
        <dbReference type="EMBL" id="MFC7358621.1"/>
    </source>
</evidence>
<gene>
    <name evidence="2" type="ORF">ACFQO1_13045</name>
</gene>
<name>A0ABW2MUI9_9FLAO</name>
<keyword evidence="3" id="KW-1185">Reference proteome</keyword>
<evidence type="ECO:0008006" key="4">
    <source>
        <dbReference type="Google" id="ProtNLM"/>
    </source>
</evidence>
<organism evidence="2 3">
    <name type="scientific">Jejudonia soesokkakensis</name>
    <dbReference type="NCBI Taxonomy" id="1323432"/>
    <lineage>
        <taxon>Bacteria</taxon>
        <taxon>Pseudomonadati</taxon>
        <taxon>Bacteroidota</taxon>
        <taxon>Flavobacteriia</taxon>
        <taxon>Flavobacteriales</taxon>
        <taxon>Flavobacteriaceae</taxon>
        <taxon>Jejudonia</taxon>
    </lineage>
</organism>
<dbReference type="EMBL" id="JBHTBN010000009">
    <property type="protein sequence ID" value="MFC7358621.1"/>
    <property type="molecule type" value="Genomic_DNA"/>
</dbReference>
<accession>A0ABW2MUI9</accession>
<reference evidence="3" key="1">
    <citation type="journal article" date="2019" name="Int. J. Syst. Evol. Microbiol.">
        <title>The Global Catalogue of Microorganisms (GCM) 10K type strain sequencing project: providing services to taxonomists for standard genome sequencing and annotation.</title>
        <authorList>
            <consortium name="The Broad Institute Genomics Platform"/>
            <consortium name="The Broad Institute Genome Sequencing Center for Infectious Disease"/>
            <person name="Wu L."/>
            <person name="Ma J."/>
        </authorList>
    </citation>
    <scope>NUCLEOTIDE SEQUENCE [LARGE SCALE GENOMIC DNA]</scope>
    <source>
        <strain evidence="3">CGMCC 1.16306</strain>
    </source>
</reference>
<keyword evidence="1" id="KW-1133">Transmembrane helix</keyword>
<feature type="transmembrane region" description="Helical" evidence="1">
    <location>
        <begin position="6"/>
        <end position="26"/>
    </location>
</feature>
<dbReference type="Proteomes" id="UP001596415">
    <property type="component" value="Unassembled WGS sequence"/>
</dbReference>
<comment type="caution">
    <text evidence="2">The sequence shown here is derived from an EMBL/GenBank/DDBJ whole genome shotgun (WGS) entry which is preliminary data.</text>
</comment>
<dbReference type="RefSeq" id="WP_380218608.1">
    <property type="nucleotide sequence ID" value="NZ_JBHTBN010000009.1"/>
</dbReference>